<dbReference type="EMBL" id="JAYDYQ010002533">
    <property type="protein sequence ID" value="KAK4486506.1"/>
    <property type="molecule type" value="Genomic_DNA"/>
</dbReference>
<dbReference type="InterPro" id="IPR007118">
    <property type="entry name" value="Expan_Lol_pI"/>
</dbReference>
<evidence type="ECO:0000313" key="6">
    <source>
        <dbReference type="Proteomes" id="UP001291926"/>
    </source>
</evidence>
<dbReference type="Gene3D" id="2.40.40.10">
    <property type="entry name" value="RlpA-like domain"/>
    <property type="match status" value="1"/>
</dbReference>
<feature type="signal peptide" evidence="2">
    <location>
        <begin position="1"/>
        <end position="21"/>
    </location>
</feature>
<dbReference type="SUPFAM" id="SSF49590">
    <property type="entry name" value="PHL pollen allergen"/>
    <property type="match status" value="1"/>
</dbReference>
<evidence type="ECO:0000256" key="1">
    <source>
        <dbReference type="RuleBase" id="RU003460"/>
    </source>
</evidence>
<feature type="domain" description="Expansin-like EG45" evidence="3">
    <location>
        <begin position="43"/>
        <end position="146"/>
    </location>
</feature>
<dbReference type="Pfam" id="PF03330">
    <property type="entry name" value="DPBB_1"/>
    <property type="match status" value="1"/>
</dbReference>
<reference evidence="5 6" key="1">
    <citation type="journal article" date="2023" name="bioRxiv">
        <title>Genome report: Whole genome sequence and annotation of Penstemon davidsonii.</title>
        <authorList>
            <person name="Ostevik K.L."/>
            <person name="Alabady M."/>
            <person name="Zhang M."/>
            <person name="Rausher M.D."/>
        </authorList>
    </citation>
    <scope>NUCLEOTIDE SEQUENCE [LARGE SCALE GENOMIC DNA]</scope>
    <source>
        <strain evidence="5">DNT005</strain>
        <tissue evidence="5">Whole leaf</tissue>
    </source>
</reference>
<proteinExistence type="inferred from homology"/>
<evidence type="ECO:0008006" key="7">
    <source>
        <dbReference type="Google" id="ProtNLM"/>
    </source>
</evidence>
<feature type="chain" id="PRO_5046026181" description="Expansin-like B1" evidence="2">
    <location>
        <begin position="22"/>
        <end position="248"/>
    </location>
</feature>
<dbReference type="Pfam" id="PF01357">
    <property type="entry name" value="Expansin_C"/>
    <property type="match status" value="1"/>
</dbReference>
<dbReference type="PANTHER" id="PTHR31692">
    <property type="entry name" value="EXPANSIN-B3"/>
    <property type="match status" value="1"/>
</dbReference>
<dbReference type="PANTHER" id="PTHR31692:SF2">
    <property type="entry name" value="EXPANSIN-LIKE B1"/>
    <property type="match status" value="1"/>
</dbReference>
<feature type="domain" description="Expansin-like CBD" evidence="4">
    <location>
        <begin position="159"/>
        <end position="243"/>
    </location>
</feature>
<dbReference type="InterPro" id="IPR007112">
    <property type="entry name" value="Expansin/allergen_DPBB_dom"/>
</dbReference>
<evidence type="ECO:0000259" key="3">
    <source>
        <dbReference type="PROSITE" id="PS50842"/>
    </source>
</evidence>
<dbReference type="CDD" id="cd22277">
    <property type="entry name" value="DPBB_EXLB_N"/>
    <property type="match status" value="1"/>
</dbReference>
<protein>
    <recommendedName>
        <fullName evidence="7">Expansin-like B1</fullName>
    </recommendedName>
</protein>
<organism evidence="5 6">
    <name type="scientific">Penstemon davidsonii</name>
    <dbReference type="NCBI Taxonomy" id="160366"/>
    <lineage>
        <taxon>Eukaryota</taxon>
        <taxon>Viridiplantae</taxon>
        <taxon>Streptophyta</taxon>
        <taxon>Embryophyta</taxon>
        <taxon>Tracheophyta</taxon>
        <taxon>Spermatophyta</taxon>
        <taxon>Magnoliopsida</taxon>
        <taxon>eudicotyledons</taxon>
        <taxon>Gunneridae</taxon>
        <taxon>Pentapetalae</taxon>
        <taxon>asterids</taxon>
        <taxon>lamiids</taxon>
        <taxon>Lamiales</taxon>
        <taxon>Plantaginaceae</taxon>
        <taxon>Cheloneae</taxon>
        <taxon>Penstemon</taxon>
    </lineage>
</organism>
<sequence>MGSKILIVTLLMICASIACNGEDGFIYSRATFYGSPECLGSPRGACGYGEYGRTVNNGEVSGVSRLYRNGSGCGACYQVRCTIPTHCSEEGTKLVVTDFGVGDRTDFILSLRAYSNLARPNMAAELLAYGVVGIQYRQIPCQYASNLLLKVHDRSKFPSYLAVVPLYQGGVYDITAVEVWLEDCKEWRGMRRPFGAVFDMENPPMGALNMRFQVTSYTSGDVKLVQVPTVIPADWKAGVVYDTAVQLN</sequence>
<evidence type="ECO:0000259" key="4">
    <source>
        <dbReference type="PROSITE" id="PS50843"/>
    </source>
</evidence>
<name>A0ABR0DCD2_9LAMI</name>
<dbReference type="InterPro" id="IPR009009">
    <property type="entry name" value="RlpA-like_DPBB"/>
</dbReference>
<dbReference type="Proteomes" id="UP001291926">
    <property type="component" value="Unassembled WGS sequence"/>
</dbReference>
<dbReference type="Gene3D" id="2.60.40.760">
    <property type="entry name" value="Expansin, cellulose-binding-like domain"/>
    <property type="match status" value="1"/>
</dbReference>
<evidence type="ECO:0000313" key="5">
    <source>
        <dbReference type="EMBL" id="KAK4486506.1"/>
    </source>
</evidence>
<dbReference type="PROSITE" id="PS51257">
    <property type="entry name" value="PROKAR_LIPOPROTEIN"/>
    <property type="match status" value="1"/>
</dbReference>
<accession>A0ABR0DCD2</accession>
<gene>
    <name evidence="5" type="ORF">RD792_009189</name>
</gene>
<dbReference type="PROSITE" id="PS50843">
    <property type="entry name" value="EXPANSIN_CBD"/>
    <property type="match status" value="1"/>
</dbReference>
<comment type="caution">
    <text evidence="5">The sequence shown here is derived from an EMBL/GenBank/DDBJ whole genome shotgun (WGS) entry which is preliminary data.</text>
</comment>
<dbReference type="InterPro" id="IPR036749">
    <property type="entry name" value="Expansin_CBD_sf"/>
</dbReference>
<keyword evidence="6" id="KW-1185">Reference proteome</keyword>
<dbReference type="SUPFAM" id="SSF50685">
    <property type="entry name" value="Barwin-like endoglucanases"/>
    <property type="match status" value="1"/>
</dbReference>
<dbReference type="InterPro" id="IPR007117">
    <property type="entry name" value="Expansin_CBD"/>
</dbReference>
<evidence type="ECO:0000256" key="2">
    <source>
        <dbReference type="SAM" id="SignalP"/>
    </source>
</evidence>
<dbReference type="PRINTS" id="PR01225">
    <property type="entry name" value="EXPANSNFAMLY"/>
</dbReference>
<comment type="similarity">
    <text evidence="1">Belongs to the expansin family.</text>
</comment>
<keyword evidence="2" id="KW-0732">Signal</keyword>
<dbReference type="InterPro" id="IPR036908">
    <property type="entry name" value="RlpA-like_sf"/>
</dbReference>
<dbReference type="PROSITE" id="PS50842">
    <property type="entry name" value="EXPANSIN_EG45"/>
    <property type="match status" value="1"/>
</dbReference>